<dbReference type="Proteomes" id="UP000796880">
    <property type="component" value="Unassembled WGS sequence"/>
</dbReference>
<proteinExistence type="predicted"/>
<dbReference type="EMBL" id="VOIH02000011">
    <property type="protein sequence ID" value="KAF3433457.1"/>
    <property type="molecule type" value="Genomic_DNA"/>
</dbReference>
<protein>
    <submittedName>
        <fullName evidence="1">Uncharacterized protein</fullName>
    </submittedName>
</protein>
<sequence length="193" mass="22766">MLKKNPCTRLMKITQYHQYLYKKNKQGRKEKINTKNAEFAYYQQQDASNLGHSFKDVGQPSHSSYEEYHRPYMYDNMVMGKEGKIHDCEMVVVQNDSEVQFITPSKVVHHEPHVKKHADRIKSPFVVTMETRDILKSILPPPMDFDPKRASPEDISMKFFDYLLSNIDEVIKYGILEVNKEFYRDLLQGGWLN</sequence>
<organism evidence="1 2">
    <name type="scientific">Rhamnella rubrinervis</name>
    <dbReference type="NCBI Taxonomy" id="2594499"/>
    <lineage>
        <taxon>Eukaryota</taxon>
        <taxon>Viridiplantae</taxon>
        <taxon>Streptophyta</taxon>
        <taxon>Embryophyta</taxon>
        <taxon>Tracheophyta</taxon>
        <taxon>Spermatophyta</taxon>
        <taxon>Magnoliopsida</taxon>
        <taxon>eudicotyledons</taxon>
        <taxon>Gunneridae</taxon>
        <taxon>Pentapetalae</taxon>
        <taxon>rosids</taxon>
        <taxon>fabids</taxon>
        <taxon>Rosales</taxon>
        <taxon>Rhamnaceae</taxon>
        <taxon>rhamnoid group</taxon>
        <taxon>Rhamneae</taxon>
        <taxon>Rhamnella</taxon>
    </lineage>
</organism>
<dbReference type="AlphaFoldDB" id="A0A8K0DLR7"/>
<name>A0A8K0DLR7_9ROSA</name>
<reference evidence="1" key="1">
    <citation type="submission" date="2020-03" db="EMBL/GenBank/DDBJ databases">
        <title>A high-quality chromosome-level genome assembly of a woody plant with both climbing and erect habits, Rhamnella rubrinervis.</title>
        <authorList>
            <person name="Lu Z."/>
            <person name="Yang Y."/>
            <person name="Zhu X."/>
            <person name="Sun Y."/>
        </authorList>
    </citation>
    <scope>NUCLEOTIDE SEQUENCE</scope>
    <source>
        <strain evidence="1">BYM</strain>
        <tissue evidence="1">Leaf</tissue>
    </source>
</reference>
<comment type="caution">
    <text evidence="1">The sequence shown here is derived from an EMBL/GenBank/DDBJ whole genome shotgun (WGS) entry which is preliminary data.</text>
</comment>
<gene>
    <name evidence="1" type="ORF">FNV43_RR24559</name>
</gene>
<evidence type="ECO:0000313" key="2">
    <source>
        <dbReference type="Proteomes" id="UP000796880"/>
    </source>
</evidence>
<keyword evidence="2" id="KW-1185">Reference proteome</keyword>
<evidence type="ECO:0000313" key="1">
    <source>
        <dbReference type="EMBL" id="KAF3433457.1"/>
    </source>
</evidence>
<accession>A0A8K0DLR7</accession>